<reference evidence="4" key="1">
    <citation type="submission" date="2016-06" db="UniProtKB">
        <authorList>
            <consortium name="WormBaseParasite"/>
        </authorList>
    </citation>
    <scope>IDENTIFICATION</scope>
</reference>
<accession>A0A183EJA7</accession>
<dbReference type="WBParaSite" id="GPUH_0002107301-mRNA-1">
    <property type="protein sequence ID" value="GPUH_0002107301-mRNA-1"/>
    <property type="gene ID" value="GPUH_0002107301"/>
</dbReference>
<keyword evidence="1" id="KW-0812">Transmembrane</keyword>
<keyword evidence="1" id="KW-0472">Membrane</keyword>
<name>A0A183EJA7_9BILA</name>
<protein>
    <submittedName>
        <fullName evidence="4">G_PROTEIN_RECEP_F1_2 domain-containing protein</fullName>
    </submittedName>
</protein>
<gene>
    <name evidence="2" type="ORF">GPUH_LOCUS21045</name>
</gene>
<evidence type="ECO:0000313" key="4">
    <source>
        <dbReference type="WBParaSite" id="GPUH_0002107301-mRNA-1"/>
    </source>
</evidence>
<organism evidence="4">
    <name type="scientific">Gongylonema pulchrum</name>
    <dbReference type="NCBI Taxonomy" id="637853"/>
    <lineage>
        <taxon>Eukaryota</taxon>
        <taxon>Metazoa</taxon>
        <taxon>Ecdysozoa</taxon>
        <taxon>Nematoda</taxon>
        <taxon>Chromadorea</taxon>
        <taxon>Rhabditida</taxon>
        <taxon>Spirurina</taxon>
        <taxon>Spiruromorpha</taxon>
        <taxon>Spiruroidea</taxon>
        <taxon>Gongylonematidae</taxon>
        <taxon>Gongylonema</taxon>
    </lineage>
</organism>
<keyword evidence="3" id="KW-1185">Reference proteome</keyword>
<evidence type="ECO:0000313" key="3">
    <source>
        <dbReference type="Proteomes" id="UP000271098"/>
    </source>
</evidence>
<feature type="transmembrane region" description="Helical" evidence="1">
    <location>
        <begin position="6"/>
        <end position="33"/>
    </location>
</feature>
<sequence>MALHPQIVFILMHMTAVMLLAIIGNLFLIFIIFRANATVKRRISPVQQYIYKAEYTRKSKI</sequence>
<keyword evidence="1" id="KW-1133">Transmembrane helix</keyword>
<dbReference type="AlphaFoldDB" id="A0A183EJA7"/>
<evidence type="ECO:0000313" key="2">
    <source>
        <dbReference type="EMBL" id="VDN37389.1"/>
    </source>
</evidence>
<dbReference type="Proteomes" id="UP000271098">
    <property type="component" value="Unassembled WGS sequence"/>
</dbReference>
<reference evidence="2 3" key="2">
    <citation type="submission" date="2018-11" db="EMBL/GenBank/DDBJ databases">
        <authorList>
            <consortium name="Pathogen Informatics"/>
        </authorList>
    </citation>
    <scope>NUCLEOTIDE SEQUENCE [LARGE SCALE GENOMIC DNA]</scope>
</reference>
<dbReference type="EMBL" id="UYRT01091717">
    <property type="protein sequence ID" value="VDN37389.1"/>
    <property type="molecule type" value="Genomic_DNA"/>
</dbReference>
<evidence type="ECO:0000256" key="1">
    <source>
        <dbReference type="SAM" id="Phobius"/>
    </source>
</evidence>
<proteinExistence type="predicted"/>